<dbReference type="EMBL" id="CP072829">
    <property type="protein sequence ID" value="QTU85210.1"/>
    <property type="molecule type" value="Genomic_DNA"/>
</dbReference>
<evidence type="ECO:0000256" key="5">
    <source>
        <dbReference type="ARBA" id="ARBA00023004"/>
    </source>
</evidence>
<organism evidence="9 11">
    <name type="scientific">Xiamenia xianingshaonis</name>
    <dbReference type="NCBI Taxonomy" id="2682776"/>
    <lineage>
        <taxon>Bacteria</taxon>
        <taxon>Bacillati</taxon>
        <taxon>Actinomycetota</taxon>
        <taxon>Coriobacteriia</taxon>
        <taxon>Eggerthellales</taxon>
        <taxon>Eggerthellaceae</taxon>
        <taxon>Xiamenia</taxon>
    </lineage>
</organism>
<dbReference type="InterPro" id="IPR006674">
    <property type="entry name" value="HD_domain"/>
</dbReference>
<dbReference type="PROSITE" id="PS51831">
    <property type="entry name" value="HD"/>
    <property type="match status" value="1"/>
</dbReference>
<dbReference type="Proteomes" id="UP000671910">
    <property type="component" value="Chromosome"/>
</dbReference>
<dbReference type="EC" id="3.6.1.41" evidence="1"/>
<dbReference type="InterPro" id="IPR006675">
    <property type="entry name" value="HDIG_dom"/>
</dbReference>
<dbReference type="Proteomes" id="UP000636394">
    <property type="component" value="Unassembled WGS sequence"/>
</dbReference>
<evidence type="ECO:0000256" key="2">
    <source>
        <dbReference type="ARBA" id="ARBA00022723"/>
    </source>
</evidence>
<gene>
    <name evidence="9" type="primary">yqeK</name>
    <name evidence="8" type="ORF">GMI68_06965</name>
    <name evidence="9" type="ORF">J7S26_05255</name>
</gene>
<proteinExistence type="predicted"/>
<sequence length="213" mass="23530">MSAADDALADAFFEARKADLERRLKPKRFRHSLGVSQTAETLARTYGADVSTARLAGLLHDWDKCLDDQAIRDRARDLGTDVPDLVLQAMPQLLHGPTAARALAREFPQIPPEALSAIEKHTAASVDMSDLDLIVYVADVIEPSRSFDGVDKLRRAVGRVGLEDLFVLVFQHSLENLVATGKRLHPDTVDVWNHYVERKLKREGTPSGAAKGR</sequence>
<keyword evidence="2" id="KW-0479">Metal-binding</keyword>
<evidence type="ECO:0000256" key="6">
    <source>
        <dbReference type="ARBA" id="ARBA00049417"/>
    </source>
</evidence>
<evidence type="ECO:0000313" key="9">
    <source>
        <dbReference type="EMBL" id="QTU85210.1"/>
    </source>
</evidence>
<dbReference type="PANTHER" id="PTHR35795:SF1">
    <property type="entry name" value="BIS(5'-NUCLEOSYL)-TETRAPHOSPHATASE, SYMMETRICAL"/>
    <property type="match status" value="1"/>
</dbReference>
<keyword evidence="10" id="KW-1185">Reference proteome</keyword>
<dbReference type="Gene3D" id="1.10.3210.10">
    <property type="entry name" value="Hypothetical protein af1432"/>
    <property type="match status" value="1"/>
</dbReference>
<dbReference type="EMBL" id="WPCR01000008">
    <property type="protein sequence ID" value="NHM14504.1"/>
    <property type="molecule type" value="Genomic_DNA"/>
</dbReference>
<keyword evidence="4 9" id="KW-0378">Hydrolase</keyword>
<protein>
    <recommendedName>
        <fullName evidence="1">bis(5'-nucleosyl)-tetraphosphatase (symmetrical)</fullName>
        <ecNumber evidence="1">3.6.1.41</ecNumber>
    </recommendedName>
</protein>
<accession>A0A9E6SV58</accession>
<dbReference type="KEGG" id="ebz:J7S26_05255"/>
<dbReference type="InterPro" id="IPR003607">
    <property type="entry name" value="HD/PDEase_dom"/>
</dbReference>
<keyword evidence="3" id="KW-0547">Nucleotide-binding</keyword>
<dbReference type="PANTHER" id="PTHR35795">
    <property type="entry name" value="SLR1885 PROTEIN"/>
    <property type="match status" value="1"/>
</dbReference>
<evidence type="ECO:0000256" key="1">
    <source>
        <dbReference type="ARBA" id="ARBA00012506"/>
    </source>
</evidence>
<evidence type="ECO:0000256" key="3">
    <source>
        <dbReference type="ARBA" id="ARBA00022741"/>
    </source>
</evidence>
<keyword evidence="5" id="KW-0408">Iron</keyword>
<evidence type="ECO:0000313" key="10">
    <source>
        <dbReference type="Proteomes" id="UP000636394"/>
    </source>
</evidence>
<name>A0A9E6SV58_9ACTN</name>
<dbReference type="CDD" id="cd00077">
    <property type="entry name" value="HDc"/>
    <property type="match status" value="1"/>
</dbReference>
<evidence type="ECO:0000259" key="7">
    <source>
        <dbReference type="PROSITE" id="PS51831"/>
    </source>
</evidence>
<dbReference type="Pfam" id="PF01966">
    <property type="entry name" value="HD"/>
    <property type="match status" value="1"/>
</dbReference>
<dbReference type="InterPro" id="IPR051094">
    <property type="entry name" value="Diverse_Catalytic_Enzymes"/>
</dbReference>
<dbReference type="SMART" id="SM00471">
    <property type="entry name" value="HDc"/>
    <property type="match status" value="1"/>
</dbReference>
<reference evidence="8 10" key="1">
    <citation type="submission" date="2019-11" db="EMBL/GenBank/DDBJ databases">
        <title>Eggerthellaceae novel genus isolated from the rectal contents of marmort.</title>
        <authorList>
            <person name="Zhang G."/>
        </authorList>
    </citation>
    <scope>NUCLEOTIDE SEQUENCE [LARGE SCALE GENOMIC DNA]</scope>
    <source>
        <strain evidence="10">zg-886</strain>
        <strain evidence="8">Zg-886</strain>
    </source>
</reference>
<dbReference type="NCBIfam" id="TIGR00488">
    <property type="entry name" value="bis(5'-nucleosyl)-tetraphosphatase (symmetrical) YqeK"/>
    <property type="match status" value="1"/>
</dbReference>
<dbReference type="AlphaFoldDB" id="A0A9E6SV58"/>
<evidence type="ECO:0000256" key="4">
    <source>
        <dbReference type="ARBA" id="ARBA00022801"/>
    </source>
</evidence>
<dbReference type="InterPro" id="IPR005249">
    <property type="entry name" value="YqeK"/>
</dbReference>
<dbReference type="GO" id="GO:0046872">
    <property type="term" value="F:metal ion binding"/>
    <property type="evidence" value="ECO:0007669"/>
    <property type="project" value="UniProtKB-KW"/>
</dbReference>
<reference evidence="9" key="2">
    <citation type="submission" date="2021-04" db="EMBL/GenBank/DDBJ databases">
        <title>Novel species in family Eggerthellaceae.</title>
        <authorList>
            <person name="Zhang G."/>
        </authorList>
    </citation>
    <scope>NUCLEOTIDE SEQUENCE</scope>
    <source>
        <strain evidence="9">Zg-886</strain>
    </source>
</reference>
<evidence type="ECO:0000313" key="11">
    <source>
        <dbReference type="Proteomes" id="UP000671910"/>
    </source>
</evidence>
<feature type="domain" description="HD" evidence="7">
    <location>
        <begin position="28"/>
        <end position="144"/>
    </location>
</feature>
<dbReference type="NCBIfam" id="TIGR00277">
    <property type="entry name" value="HDIG"/>
    <property type="match status" value="1"/>
</dbReference>
<comment type="catalytic activity">
    <reaction evidence="6">
        <text>P(1),P(4)-bis(5'-adenosyl) tetraphosphate + H2O = 2 ADP + 2 H(+)</text>
        <dbReference type="Rhea" id="RHEA:24252"/>
        <dbReference type="ChEBI" id="CHEBI:15377"/>
        <dbReference type="ChEBI" id="CHEBI:15378"/>
        <dbReference type="ChEBI" id="CHEBI:58141"/>
        <dbReference type="ChEBI" id="CHEBI:456216"/>
        <dbReference type="EC" id="3.6.1.41"/>
    </reaction>
</comment>
<dbReference type="GO" id="GO:0008803">
    <property type="term" value="F:bis(5'-nucleosyl)-tetraphosphatase (symmetrical) activity"/>
    <property type="evidence" value="ECO:0007669"/>
    <property type="project" value="UniProtKB-EC"/>
</dbReference>
<dbReference type="GO" id="GO:0000166">
    <property type="term" value="F:nucleotide binding"/>
    <property type="evidence" value="ECO:0007669"/>
    <property type="project" value="UniProtKB-KW"/>
</dbReference>
<dbReference type="SUPFAM" id="SSF109604">
    <property type="entry name" value="HD-domain/PDEase-like"/>
    <property type="match status" value="1"/>
</dbReference>
<evidence type="ECO:0000313" key="8">
    <source>
        <dbReference type="EMBL" id="NHM14504.1"/>
    </source>
</evidence>